<comment type="caution">
    <text evidence="5">The sequence shown here is derived from an EMBL/GenBank/DDBJ whole genome shotgun (WGS) entry which is preliminary data.</text>
</comment>
<dbReference type="GO" id="GO:0046854">
    <property type="term" value="P:phosphatidylinositol phosphate biosynthetic process"/>
    <property type="evidence" value="ECO:0007669"/>
    <property type="project" value="TreeGrafter"/>
</dbReference>
<keyword evidence="6" id="KW-1185">Reference proteome</keyword>
<name>A0A1R1Y336_9FUNG</name>
<keyword evidence="2 4" id="KW-0808">Transferase</keyword>
<evidence type="ECO:0000313" key="6">
    <source>
        <dbReference type="Proteomes" id="UP000187283"/>
    </source>
</evidence>
<dbReference type="SUPFAM" id="SSF56104">
    <property type="entry name" value="SAICAR synthase-like"/>
    <property type="match status" value="1"/>
</dbReference>
<dbReference type="EC" id="2.7.-.-" evidence="4"/>
<evidence type="ECO:0000256" key="1">
    <source>
        <dbReference type="ARBA" id="ARBA00007374"/>
    </source>
</evidence>
<dbReference type="Proteomes" id="UP000187283">
    <property type="component" value="Unassembled WGS sequence"/>
</dbReference>
<gene>
    <name evidence="5" type="ORF">AYI70_g3514</name>
</gene>
<dbReference type="InterPro" id="IPR005522">
    <property type="entry name" value="IPK"/>
</dbReference>
<accession>A0A1R1Y336</accession>
<dbReference type="OrthoDB" id="338650at2759"/>
<dbReference type="EMBL" id="LSSN01001016">
    <property type="protein sequence ID" value="OMJ21397.1"/>
    <property type="molecule type" value="Genomic_DNA"/>
</dbReference>
<dbReference type="InterPro" id="IPR038286">
    <property type="entry name" value="IPK_sf"/>
</dbReference>
<dbReference type="GO" id="GO:0000824">
    <property type="term" value="F:inositol-1,4,5,6-tetrakisphosphate 3-kinase activity"/>
    <property type="evidence" value="ECO:0007669"/>
    <property type="project" value="TreeGrafter"/>
</dbReference>
<proteinExistence type="inferred from homology"/>
<reference evidence="5 6" key="1">
    <citation type="submission" date="2017-01" db="EMBL/GenBank/DDBJ databases">
        <authorList>
            <person name="Mah S.A."/>
            <person name="Swanson W.J."/>
            <person name="Moy G.W."/>
            <person name="Vacquier V.D."/>
        </authorList>
    </citation>
    <scope>NUCLEOTIDE SEQUENCE [LARGE SCALE GENOMIC DNA]</scope>
    <source>
        <strain evidence="5 6">GSMNP</strain>
    </source>
</reference>
<evidence type="ECO:0000313" key="5">
    <source>
        <dbReference type="EMBL" id="OMJ21397.1"/>
    </source>
</evidence>
<dbReference type="PANTHER" id="PTHR12400">
    <property type="entry name" value="INOSITOL POLYPHOSPHATE KINASE"/>
    <property type="match status" value="1"/>
</dbReference>
<dbReference type="GO" id="GO:0008440">
    <property type="term" value="F:inositol-1,4,5-trisphosphate 3-kinase activity"/>
    <property type="evidence" value="ECO:0007669"/>
    <property type="project" value="TreeGrafter"/>
</dbReference>
<keyword evidence="3 4" id="KW-0418">Kinase</keyword>
<sequence length="420" mass="47773">MQSDLTQNVADRLVPLPNRVAGRDGILTLKDESMLIKETTTLELDFYEKSVKYPDFTPFIPTFYGVLRQKSHDESNLNSQTDISSIFQFVCLENITRGFVKPCIMDIKIGFRLYDDFATPAKKQKMINKANSTSSGAIGVRLCGYQTYQVSSQSNHSSHEKNCKLELFKSDPESCRRLTPIEVESKISEFFPKSTIPVDYREYLLNRYLDILEEYLKVLSNLDFRMYSSSLLFVYEIDHDRICSLGYPDNISYHQKSVTSYTESNSSYSNISQKSITTKEHLLDQPSISQSLKYSHMPLPTIVEANSHDKNSDIFQEKNPELPVLKNDKDLAIKHSKPLTLESCLAKIQDCTSSEYSDNDAESYSETESDSSSVYPNSLIELRAIDFAHSTWETPGKGPDEGYLSGLKKLIEILESTLNN</sequence>
<dbReference type="AlphaFoldDB" id="A0A1R1Y336"/>
<organism evidence="5 6">
    <name type="scientific">Smittium culicis</name>
    <dbReference type="NCBI Taxonomy" id="133412"/>
    <lineage>
        <taxon>Eukaryota</taxon>
        <taxon>Fungi</taxon>
        <taxon>Fungi incertae sedis</taxon>
        <taxon>Zoopagomycota</taxon>
        <taxon>Kickxellomycotina</taxon>
        <taxon>Harpellomycetes</taxon>
        <taxon>Harpellales</taxon>
        <taxon>Legeriomycetaceae</taxon>
        <taxon>Smittium</taxon>
    </lineage>
</organism>
<evidence type="ECO:0000256" key="3">
    <source>
        <dbReference type="ARBA" id="ARBA00022777"/>
    </source>
</evidence>
<dbReference type="Gene3D" id="3.30.470.160">
    <property type="entry name" value="Inositol polyphosphate kinase"/>
    <property type="match status" value="1"/>
</dbReference>
<dbReference type="GO" id="GO:0005737">
    <property type="term" value="C:cytoplasm"/>
    <property type="evidence" value="ECO:0007669"/>
    <property type="project" value="TreeGrafter"/>
</dbReference>
<evidence type="ECO:0000256" key="4">
    <source>
        <dbReference type="RuleBase" id="RU363090"/>
    </source>
</evidence>
<dbReference type="PANTHER" id="PTHR12400:SF103">
    <property type="entry name" value="INOSITOL POLYPHOSPHATE MULTIKINASE"/>
    <property type="match status" value="1"/>
</dbReference>
<protein>
    <recommendedName>
        <fullName evidence="4">Kinase</fullName>
        <ecNumber evidence="4">2.7.-.-</ecNumber>
    </recommendedName>
</protein>
<comment type="similarity">
    <text evidence="1 4">Belongs to the inositol phosphokinase (IPK) family.</text>
</comment>
<dbReference type="Pfam" id="PF03770">
    <property type="entry name" value="IPK"/>
    <property type="match status" value="1"/>
</dbReference>
<evidence type="ECO:0000256" key="2">
    <source>
        <dbReference type="ARBA" id="ARBA00022679"/>
    </source>
</evidence>
<dbReference type="GO" id="GO:0032958">
    <property type="term" value="P:inositol phosphate biosynthetic process"/>
    <property type="evidence" value="ECO:0007669"/>
    <property type="project" value="InterPro"/>
</dbReference>
<dbReference type="STRING" id="133412.A0A1R1Y336"/>
<dbReference type="GO" id="GO:0005634">
    <property type="term" value="C:nucleus"/>
    <property type="evidence" value="ECO:0007669"/>
    <property type="project" value="TreeGrafter"/>
</dbReference>